<gene>
    <name evidence="3" type="ORF">LD004_17470</name>
    <name evidence="2" type="ORF">LDZ35_05385</name>
</gene>
<name>A0AAW4T1Z5_9BACE</name>
<dbReference type="EMBL" id="JAIWWW010000009">
    <property type="protein sequence ID" value="MCA4522644.1"/>
    <property type="molecule type" value="Genomic_DNA"/>
</dbReference>
<evidence type="ECO:0000313" key="4">
    <source>
        <dbReference type="Proteomes" id="UP001198461"/>
    </source>
</evidence>
<reference evidence="3" key="1">
    <citation type="submission" date="2023-08" db="EMBL/GenBank/DDBJ databases">
        <title>Mucin Metabolism Genes Underlie the Key Renovations of Bacteroides xylanisolvens Genomes in Captive Great Apes.</title>
        <authorList>
            <person name="Nishida A.H."/>
        </authorList>
    </citation>
    <scope>NUCLEOTIDE SEQUENCE</scope>
    <source>
        <strain evidence="3">P13.H9</strain>
        <strain evidence="2">P19.10B</strain>
    </source>
</reference>
<keyword evidence="1" id="KW-0732">Signal</keyword>
<evidence type="ECO:0000313" key="2">
    <source>
        <dbReference type="EMBL" id="MCA4522644.1"/>
    </source>
</evidence>
<protein>
    <submittedName>
        <fullName evidence="3">Fimbrillin family protein</fullName>
    </submittedName>
</protein>
<dbReference type="RefSeq" id="WP_072067767.1">
    <property type="nucleotide sequence ID" value="NZ_CP183042.1"/>
</dbReference>
<dbReference type="AlphaFoldDB" id="A0AAW4T1Z5"/>
<dbReference type="Proteomes" id="UP001198461">
    <property type="component" value="Unassembled WGS sequence"/>
</dbReference>
<feature type="signal peptide" evidence="1">
    <location>
        <begin position="1"/>
        <end position="22"/>
    </location>
</feature>
<evidence type="ECO:0000313" key="3">
    <source>
        <dbReference type="EMBL" id="MCA4705395.1"/>
    </source>
</evidence>
<proteinExistence type="predicted"/>
<feature type="chain" id="PRO_5043296027" evidence="1">
    <location>
        <begin position="23"/>
        <end position="289"/>
    </location>
</feature>
<dbReference type="Proteomes" id="UP001197958">
    <property type="component" value="Unassembled WGS sequence"/>
</dbReference>
<organism evidence="3 4">
    <name type="scientific">Bacteroides xylanisolvens</name>
    <dbReference type="NCBI Taxonomy" id="371601"/>
    <lineage>
        <taxon>Bacteria</taxon>
        <taxon>Pseudomonadati</taxon>
        <taxon>Bacteroidota</taxon>
        <taxon>Bacteroidia</taxon>
        <taxon>Bacteroidales</taxon>
        <taxon>Bacteroidaceae</taxon>
        <taxon>Bacteroides</taxon>
    </lineage>
</organism>
<sequence length="289" mass="31803">MRNITNILLLLMCMVGFLPSCTEDDTVKERTYDLSFGFESLTEFANIGKQSFVAGDSVSLLAWKKNAEIVDLSGLVINNIRWGYNGGEWLPAEELNVETAEGAESIVALYPHLNGDYDLEYLKSVPLNRETDLLYARVSADNGLPTEKIRLKSVFAALAVSFDGDVAPTVGSFTLEMYDQAFLNVLTGEVRTEDVREKVTLEKSTKVKSLFAAQIVPQTLLSGTTFMVSGISYTYDGEDVAVDSGEVLLLNFKVIPGETEDKGIVTVLDKEDFDIKDFDDNGTVEGELD</sequence>
<evidence type="ECO:0000256" key="1">
    <source>
        <dbReference type="SAM" id="SignalP"/>
    </source>
</evidence>
<comment type="caution">
    <text evidence="3">The sequence shown here is derived from an EMBL/GenBank/DDBJ whole genome shotgun (WGS) entry which is preliminary data.</text>
</comment>
<accession>A0AAW4T1Z5</accession>
<dbReference type="EMBL" id="JAIWYE010000031">
    <property type="protein sequence ID" value="MCA4705395.1"/>
    <property type="molecule type" value="Genomic_DNA"/>
</dbReference>